<reference evidence="2 3" key="1">
    <citation type="submission" date="2020-06" db="EMBL/GenBank/DDBJ databases">
        <authorList>
            <person name="Chanama M."/>
        </authorList>
    </citation>
    <scope>NUCLEOTIDE SEQUENCE [LARGE SCALE GENOMIC DNA]</scope>
    <source>
        <strain evidence="2 3">TBRC6557</strain>
    </source>
</reference>
<accession>A0A7Y6MFK9</accession>
<sequence length="167" mass="18166">MVCQVSTSEEHVALARELAALVERRVVDPLEILFGDGDPVGPVRERLRIEAEVWAAQLLGPDGRTAVGAAARLIAALYPGDGPFDPPDAWWGTAFGRAVARRAGHPGREAVPFSTAGAMLGITRQGVHDLVKRAKLDRHPDGGVTTRSIQERLNRPQERHAARHDHR</sequence>
<dbReference type="Proteomes" id="UP000546126">
    <property type="component" value="Unassembled WGS sequence"/>
</dbReference>
<evidence type="ECO:0000313" key="2">
    <source>
        <dbReference type="EMBL" id="NUW46833.1"/>
    </source>
</evidence>
<keyword evidence="3" id="KW-1185">Reference proteome</keyword>
<protein>
    <recommendedName>
        <fullName evidence="4">MftR C-terminal domain-containing protein</fullName>
    </recommendedName>
</protein>
<gene>
    <name evidence="2" type="ORF">HT134_43030</name>
</gene>
<evidence type="ECO:0000256" key="1">
    <source>
        <dbReference type="SAM" id="MobiDB-lite"/>
    </source>
</evidence>
<feature type="compositionally biased region" description="Basic and acidic residues" evidence="1">
    <location>
        <begin position="149"/>
        <end position="160"/>
    </location>
</feature>
<feature type="region of interest" description="Disordered" evidence="1">
    <location>
        <begin position="136"/>
        <end position="167"/>
    </location>
</feature>
<organism evidence="2 3">
    <name type="scientific">Nonomuraea rhodomycinica</name>
    <dbReference type="NCBI Taxonomy" id="1712872"/>
    <lineage>
        <taxon>Bacteria</taxon>
        <taxon>Bacillati</taxon>
        <taxon>Actinomycetota</taxon>
        <taxon>Actinomycetes</taxon>
        <taxon>Streptosporangiales</taxon>
        <taxon>Streptosporangiaceae</taxon>
        <taxon>Nonomuraea</taxon>
    </lineage>
</organism>
<evidence type="ECO:0000313" key="3">
    <source>
        <dbReference type="Proteomes" id="UP000546126"/>
    </source>
</evidence>
<proteinExistence type="predicted"/>
<comment type="caution">
    <text evidence="2">The sequence shown here is derived from an EMBL/GenBank/DDBJ whole genome shotgun (WGS) entry which is preliminary data.</text>
</comment>
<dbReference type="AlphaFoldDB" id="A0A7Y6MFK9"/>
<dbReference type="EMBL" id="JABWGO010000020">
    <property type="protein sequence ID" value="NUW46833.1"/>
    <property type="molecule type" value="Genomic_DNA"/>
</dbReference>
<evidence type="ECO:0008006" key="4">
    <source>
        <dbReference type="Google" id="ProtNLM"/>
    </source>
</evidence>
<name>A0A7Y6MFK9_9ACTN</name>